<feature type="region of interest" description="Disordered" evidence="3">
    <location>
        <begin position="119"/>
        <end position="166"/>
    </location>
</feature>
<dbReference type="CDD" id="cd00048">
    <property type="entry name" value="DSRM_SF"/>
    <property type="match status" value="1"/>
</dbReference>
<dbReference type="GO" id="GO:0016442">
    <property type="term" value="C:RISC complex"/>
    <property type="evidence" value="ECO:0007669"/>
    <property type="project" value="TreeGrafter"/>
</dbReference>
<dbReference type="SUPFAM" id="SSF54768">
    <property type="entry name" value="dsRNA-binding domain-like"/>
    <property type="match status" value="1"/>
</dbReference>
<dbReference type="AlphaFoldDB" id="A0A154P2L9"/>
<dbReference type="GO" id="GO:0035197">
    <property type="term" value="F:siRNA binding"/>
    <property type="evidence" value="ECO:0007669"/>
    <property type="project" value="TreeGrafter"/>
</dbReference>
<evidence type="ECO:0000256" key="1">
    <source>
        <dbReference type="ARBA" id="ARBA00022884"/>
    </source>
</evidence>
<protein>
    <recommendedName>
        <fullName evidence="4">DRBM domain-containing protein</fullName>
    </recommendedName>
</protein>
<dbReference type="InterPro" id="IPR051247">
    <property type="entry name" value="RLC_Component"/>
</dbReference>
<reference evidence="5 6" key="1">
    <citation type="submission" date="2015-07" db="EMBL/GenBank/DDBJ databases">
        <title>The genome of Dufourea novaeangliae.</title>
        <authorList>
            <person name="Pan H."/>
            <person name="Kapheim K."/>
        </authorList>
    </citation>
    <scope>NUCLEOTIDE SEQUENCE [LARGE SCALE GENOMIC DNA]</scope>
    <source>
        <strain evidence="5">0120121106</strain>
        <tissue evidence="5">Whole body</tissue>
    </source>
</reference>
<feature type="compositionally biased region" description="Polar residues" evidence="3">
    <location>
        <begin position="119"/>
        <end position="129"/>
    </location>
</feature>
<dbReference type="EMBL" id="KQ434792">
    <property type="protein sequence ID" value="KZC05468.1"/>
    <property type="molecule type" value="Genomic_DNA"/>
</dbReference>
<evidence type="ECO:0000259" key="4">
    <source>
        <dbReference type="PROSITE" id="PS50137"/>
    </source>
</evidence>
<dbReference type="GO" id="GO:0005737">
    <property type="term" value="C:cytoplasm"/>
    <property type="evidence" value="ECO:0007669"/>
    <property type="project" value="TreeGrafter"/>
</dbReference>
<dbReference type="GO" id="GO:0070578">
    <property type="term" value="C:RISC-loading complex"/>
    <property type="evidence" value="ECO:0007669"/>
    <property type="project" value="TreeGrafter"/>
</dbReference>
<dbReference type="GO" id="GO:0003725">
    <property type="term" value="F:double-stranded RNA binding"/>
    <property type="evidence" value="ECO:0007669"/>
    <property type="project" value="TreeGrafter"/>
</dbReference>
<dbReference type="GO" id="GO:0030422">
    <property type="term" value="P:siRNA processing"/>
    <property type="evidence" value="ECO:0007669"/>
    <property type="project" value="TreeGrafter"/>
</dbReference>
<dbReference type="PANTHER" id="PTHR46205:SF3">
    <property type="entry name" value="LOQUACIOUS, ISOFORM B"/>
    <property type="match status" value="1"/>
</dbReference>
<sequence length="437" mass="48776">MSRCRDSTCQKNEMPKSLQGTEDAEFVWSMILERFPNAAPLLFEMEAVVDRAEDLLQQLRAPCQREIETSTSFCTPDSEDSTILISARESSTENNVEGGIKSITSIIQVSECNVYGADVNSNDPSQNSVLRDLEDDRQSNDTVQCSSAEKYSTAEGSASSNADAYAEQRAKEARSLEEWEKVVDHALKKSSDGEKSCVILHRTESQTDFGDSTAKNLKGNGDETSTKTTEQRTPVRILEEYAKRCKIPIVYQCIDDGPRRRRPNAHVIRGSLGGYVATARGESEESAKNNLATTILRMISNQQMNDEKPSALVDLSKEEILEIIGLGVESPRETAQRKLYQTCLEQDSPLPTYTVEKVKTFKGLAYVATCSALGYTTEGLGVTERVAKKSAADELYRRYCEDQRSILKVKVCNFLHAQSPVPLRTEICLWDLRDYPR</sequence>
<proteinExistence type="predicted"/>
<dbReference type="Gene3D" id="3.30.160.20">
    <property type="match status" value="2"/>
</dbReference>
<evidence type="ECO:0000313" key="5">
    <source>
        <dbReference type="EMBL" id="KZC05468.1"/>
    </source>
</evidence>
<feature type="compositionally biased region" description="Polar residues" evidence="3">
    <location>
        <begin position="140"/>
        <end position="162"/>
    </location>
</feature>
<feature type="region of interest" description="Disordered" evidence="3">
    <location>
        <begin position="209"/>
        <end position="231"/>
    </location>
</feature>
<organism evidence="5 6">
    <name type="scientific">Dufourea novaeangliae</name>
    <name type="common">Sweat bee</name>
    <dbReference type="NCBI Taxonomy" id="178035"/>
    <lineage>
        <taxon>Eukaryota</taxon>
        <taxon>Metazoa</taxon>
        <taxon>Ecdysozoa</taxon>
        <taxon>Arthropoda</taxon>
        <taxon>Hexapoda</taxon>
        <taxon>Insecta</taxon>
        <taxon>Pterygota</taxon>
        <taxon>Neoptera</taxon>
        <taxon>Endopterygota</taxon>
        <taxon>Hymenoptera</taxon>
        <taxon>Apocrita</taxon>
        <taxon>Aculeata</taxon>
        <taxon>Apoidea</taxon>
        <taxon>Anthophila</taxon>
        <taxon>Halictidae</taxon>
        <taxon>Rophitinae</taxon>
        <taxon>Dufourea</taxon>
    </lineage>
</organism>
<accession>A0A154P2L9</accession>
<evidence type="ECO:0000256" key="3">
    <source>
        <dbReference type="SAM" id="MobiDB-lite"/>
    </source>
</evidence>
<evidence type="ECO:0000313" key="6">
    <source>
        <dbReference type="Proteomes" id="UP000076502"/>
    </source>
</evidence>
<dbReference type="PROSITE" id="PS50137">
    <property type="entry name" value="DS_RBD"/>
    <property type="match status" value="1"/>
</dbReference>
<dbReference type="GO" id="GO:0005634">
    <property type="term" value="C:nucleus"/>
    <property type="evidence" value="ECO:0007669"/>
    <property type="project" value="TreeGrafter"/>
</dbReference>
<dbReference type="InterPro" id="IPR014720">
    <property type="entry name" value="dsRBD_dom"/>
</dbReference>
<dbReference type="GO" id="GO:0070920">
    <property type="term" value="P:regulation of regulatory ncRNA processing"/>
    <property type="evidence" value="ECO:0007669"/>
    <property type="project" value="TreeGrafter"/>
</dbReference>
<keyword evidence="6" id="KW-1185">Reference proteome</keyword>
<keyword evidence="1 2" id="KW-0694">RNA-binding</keyword>
<dbReference type="PANTHER" id="PTHR46205">
    <property type="entry name" value="LOQUACIOUS, ISOFORM B"/>
    <property type="match status" value="1"/>
</dbReference>
<dbReference type="OrthoDB" id="7692519at2759"/>
<name>A0A154P2L9_DUFNO</name>
<dbReference type="Proteomes" id="UP000076502">
    <property type="component" value="Unassembled WGS sequence"/>
</dbReference>
<feature type="domain" description="DRBM" evidence="4">
    <location>
        <begin position="233"/>
        <end position="301"/>
    </location>
</feature>
<gene>
    <name evidence="5" type="ORF">WN55_06438</name>
</gene>
<evidence type="ECO:0000256" key="2">
    <source>
        <dbReference type="PROSITE-ProRule" id="PRU00266"/>
    </source>
</evidence>